<dbReference type="Proteomes" id="UP001596328">
    <property type="component" value="Unassembled WGS sequence"/>
</dbReference>
<gene>
    <name evidence="1" type="ORF">ACFQE1_08370</name>
</gene>
<organism evidence="1 2">
    <name type="scientific">Halobium palmae</name>
    <dbReference type="NCBI Taxonomy" id="1776492"/>
    <lineage>
        <taxon>Archaea</taxon>
        <taxon>Methanobacteriati</taxon>
        <taxon>Methanobacteriota</taxon>
        <taxon>Stenosarchaea group</taxon>
        <taxon>Halobacteria</taxon>
        <taxon>Halobacteriales</taxon>
        <taxon>Haloferacaceae</taxon>
        <taxon>Halobium</taxon>
    </lineage>
</organism>
<protein>
    <recommendedName>
        <fullName evidence="3">Small CPxCG-related zinc finger protein</fullName>
    </recommendedName>
</protein>
<name>A0ABD5RYI2_9EURY</name>
<comment type="caution">
    <text evidence="1">The sequence shown here is derived from an EMBL/GenBank/DDBJ whole genome shotgun (WGS) entry which is preliminary data.</text>
</comment>
<keyword evidence="2" id="KW-1185">Reference proteome</keyword>
<evidence type="ECO:0000313" key="2">
    <source>
        <dbReference type="Proteomes" id="UP001596328"/>
    </source>
</evidence>
<evidence type="ECO:0000313" key="1">
    <source>
        <dbReference type="EMBL" id="MFC6724386.1"/>
    </source>
</evidence>
<evidence type="ECO:0008006" key="3">
    <source>
        <dbReference type="Google" id="ProtNLM"/>
    </source>
</evidence>
<accession>A0ABD5RYI2</accession>
<sequence>MAIILTCDDCGRGYDWVDFRGRKDKHGSHPIQCPNCYALLGRTEHGESARL</sequence>
<reference evidence="1 2" key="1">
    <citation type="journal article" date="2019" name="Int. J. Syst. Evol. Microbiol.">
        <title>The Global Catalogue of Microorganisms (GCM) 10K type strain sequencing project: providing services to taxonomists for standard genome sequencing and annotation.</title>
        <authorList>
            <consortium name="The Broad Institute Genomics Platform"/>
            <consortium name="The Broad Institute Genome Sequencing Center for Infectious Disease"/>
            <person name="Wu L."/>
            <person name="Ma J."/>
        </authorList>
    </citation>
    <scope>NUCLEOTIDE SEQUENCE [LARGE SCALE GENOMIC DNA]</scope>
    <source>
        <strain evidence="1 2">NBRC 111368</strain>
    </source>
</reference>
<dbReference type="AlphaFoldDB" id="A0ABD5RYI2"/>
<dbReference type="EMBL" id="JBHSWU010000167">
    <property type="protein sequence ID" value="MFC6724386.1"/>
    <property type="molecule type" value="Genomic_DNA"/>
</dbReference>
<proteinExistence type="predicted"/>